<dbReference type="PROSITE" id="PS50014">
    <property type="entry name" value="BROMODOMAIN_2"/>
    <property type="match status" value="2"/>
</dbReference>
<comment type="caution">
    <text evidence="6">The sequence shown here is derived from an EMBL/GenBank/DDBJ whole genome shotgun (WGS) entry which is preliminary data.</text>
</comment>
<gene>
    <name evidence="6" type="ORF">BP6252_03324</name>
</gene>
<dbReference type="Gene3D" id="1.20.1270.220">
    <property type="match status" value="1"/>
</dbReference>
<dbReference type="CDD" id="cd04369">
    <property type="entry name" value="Bromodomain"/>
    <property type="match status" value="1"/>
</dbReference>
<evidence type="ECO:0000259" key="4">
    <source>
        <dbReference type="PROSITE" id="PS50014"/>
    </source>
</evidence>
<protein>
    <recommendedName>
        <fullName evidence="8">Bromodomain-containing protein</fullName>
    </recommendedName>
</protein>
<feature type="compositionally biased region" description="Polar residues" evidence="3">
    <location>
        <begin position="201"/>
        <end position="215"/>
    </location>
</feature>
<dbReference type="SMART" id="SM00297">
    <property type="entry name" value="BROMO"/>
    <property type="match status" value="2"/>
</dbReference>
<dbReference type="GO" id="GO:0006338">
    <property type="term" value="P:chromatin remodeling"/>
    <property type="evidence" value="ECO:0007669"/>
    <property type="project" value="TreeGrafter"/>
</dbReference>
<evidence type="ECO:0000313" key="7">
    <source>
        <dbReference type="Proteomes" id="UP000256645"/>
    </source>
</evidence>
<feature type="compositionally biased region" description="Polar residues" evidence="3">
    <location>
        <begin position="109"/>
        <end position="120"/>
    </location>
</feature>
<dbReference type="InterPro" id="IPR001487">
    <property type="entry name" value="Bromodomain"/>
</dbReference>
<organism evidence="6 7">
    <name type="scientific">Coleophoma cylindrospora</name>
    <dbReference type="NCBI Taxonomy" id="1849047"/>
    <lineage>
        <taxon>Eukaryota</taxon>
        <taxon>Fungi</taxon>
        <taxon>Dikarya</taxon>
        <taxon>Ascomycota</taxon>
        <taxon>Pezizomycotina</taxon>
        <taxon>Leotiomycetes</taxon>
        <taxon>Helotiales</taxon>
        <taxon>Dermateaceae</taxon>
        <taxon>Coleophoma</taxon>
    </lineage>
</organism>
<dbReference type="CDD" id="cd05499">
    <property type="entry name" value="Bromo_BDF1_2_II"/>
    <property type="match status" value="1"/>
</dbReference>
<accession>A0A3D8S7E2</accession>
<feature type="region of interest" description="Disordered" evidence="3">
    <location>
        <begin position="789"/>
        <end position="873"/>
    </location>
</feature>
<keyword evidence="1 2" id="KW-0103">Bromodomain</keyword>
<proteinExistence type="predicted"/>
<dbReference type="PANTHER" id="PTHR22880">
    <property type="entry name" value="FALZ-RELATED BROMODOMAIN-CONTAINING PROTEINS"/>
    <property type="match status" value="1"/>
</dbReference>
<dbReference type="InterPro" id="IPR050935">
    <property type="entry name" value="Bromo_chromatin_reader"/>
</dbReference>
<evidence type="ECO:0000256" key="1">
    <source>
        <dbReference type="ARBA" id="ARBA00023117"/>
    </source>
</evidence>
<dbReference type="SUPFAM" id="SSF47370">
    <property type="entry name" value="Bromodomain"/>
    <property type="match status" value="2"/>
</dbReference>
<feature type="compositionally biased region" description="Basic and acidic residues" evidence="3">
    <location>
        <begin position="823"/>
        <end position="845"/>
    </location>
</feature>
<feature type="domain" description="NET" evidence="5">
    <location>
        <begin position="714"/>
        <end position="796"/>
    </location>
</feature>
<sequence>MTSEQSEGVTFEQKTQPVPSSEKMALDLDINGTSNRDETNLEPAPDASLNDKSATSSSNELTASTVEVNGSSNNDAFKSNNIVASSIDPPPEELAPAVDLSFSDLPETTVAQPEPSTSSDAHPLASDLASAPVDSAIDAAVGDHLGASSVLPVIEPQESDLRDQAPSQADPMDDTKPNASASSEPELASRSKDELEIDATMATTSISNEQPSSSLKDTDMADAPTISQVSKNSREREDDDDEAEPLAKRTKTEERAPTGSLAAPNLQKSAVNGDDDFKDVAITPYQTKEIIKAVKLVVRSNNGKNFRLPVAQLWPNFAEEYKMRIPNEIDLGTIEQRVRTRYYSGWAAFRADVNLLANNALTFNGPDHSITLAADEVRQSLLSKTANIPAEIVQAPKPSKKVAPKHPTPTAETAPRHTPTARRGSKPSALPVAPQGETFALDPSGVPLIRRGSTKLDGGRPKREIHPPKNKDLPYNSTRPKSKKNATELKFCEHVLTELKKQKYWSFTGPFLQPVDPVALGVPNYFSIIKTPMDLQTITDRLNQGQYQKSKDFESDVRLIFANCYKFNPAGNPVHDMGKQTEDLFNSLWDKKQQWIIDHAPAAQSPSSDMESDEEESEEEAENEPAAAASTSGLSARLIDEQQKLISMMTQKNADKASIEVQQTICEMLQRKVNEEAAASSAKKSSKKAKPAMAKPSKKSSTVIKKEKAGTTTNKKSGSRAKYMGTVEKEIVSAGIGLLPESTQDRVLQIIQGDAPDAKADDDGSLELDIESLTEASLWEIYGMIEKHLPGTVKTIRDQKDAERIKARGPTQPKQKKKNKPMSKNEQERKIEHLKNAVQELERHGSGSQEPVMPTVEQQDESSGDESSDSEEE</sequence>
<feature type="compositionally biased region" description="Low complexity" evidence="3">
    <location>
        <begin position="691"/>
        <end position="701"/>
    </location>
</feature>
<dbReference type="PRINTS" id="PR00503">
    <property type="entry name" value="BROMODOMAIN"/>
</dbReference>
<dbReference type="Pfam" id="PF00439">
    <property type="entry name" value="Bromodomain"/>
    <property type="match status" value="2"/>
</dbReference>
<feature type="compositionally biased region" description="Polar residues" evidence="3">
    <location>
        <begin position="1"/>
        <end position="19"/>
    </location>
</feature>
<dbReference type="PANTHER" id="PTHR22880:SF225">
    <property type="entry name" value="BROMODOMAIN-CONTAINING PROTEIN BET-1-RELATED"/>
    <property type="match status" value="1"/>
</dbReference>
<feature type="domain" description="Bromo" evidence="4">
    <location>
        <begin position="503"/>
        <end position="575"/>
    </location>
</feature>
<evidence type="ECO:0000259" key="5">
    <source>
        <dbReference type="PROSITE" id="PS51525"/>
    </source>
</evidence>
<evidence type="ECO:0000256" key="3">
    <source>
        <dbReference type="SAM" id="MobiDB-lite"/>
    </source>
</evidence>
<feature type="region of interest" description="Disordered" evidence="3">
    <location>
        <begin position="389"/>
        <end position="484"/>
    </location>
</feature>
<feature type="region of interest" description="Disordered" evidence="3">
    <location>
        <begin position="677"/>
        <end position="721"/>
    </location>
</feature>
<dbReference type="STRING" id="1849047.A0A3D8S7E2"/>
<evidence type="ECO:0000256" key="2">
    <source>
        <dbReference type="PROSITE-ProRule" id="PRU00035"/>
    </source>
</evidence>
<dbReference type="GO" id="GO:0000785">
    <property type="term" value="C:chromatin"/>
    <property type="evidence" value="ECO:0007669"/>
    <property type="project" value="TreeGrafter"/>
</dbReference>
<keyword evidence="7" id="KW-1185">Reference proteome</keyword>
<name>A0A3D8S7E2_9HELO</name>
<dbReference type="PROSITE" id="PS51525">
    <property type="entry name" value="NET"/>
    <property type="match status" value="1"/>
</dbReference>
<dbReference type="PROSITE" id="PS00633">
    <property type="entry name" value="BROMODOMAIN_1"/>
    <property type="match status" value="1"/>
</dbReference>
<dbReference type="InterPro" id="IPR038336">
    <property type="entry name" value="NET_sf"/>
</dbReference>
<reference evidence="6 7" key="1">
    <citation type="journal article" date="2018" name="IMA Fungus">
        <title>IMA Genome-F 9: Draft genome sequence of Annulohypoxylon stygium, Aspergillus mulundensis, Berkeleyomyces basicola (syn. Thielaviopsis basicola), Ceratocystis smalleyi, two Cercospora beticola strains, Coleophoma cylindrospora, Fusarium fracticaudum, Phialophora cf. hyalina, and Morchella septimelata.</title>
        <authorList>
            <person name="Wingfield B.D."/>
            <person name="Bills G.F."/>
            <person name="Dong Y."/>
            <person name="Huang W."/>
            <person name="Nel W.J."/>
            <person name="Swalarsk-Parry B.S."/>
            <person name="Vaghefi N."/>
            <person name="Wilken P.M."/>
            <person name="An Z."/>
            <person name="de Beer Z.W."/>
            <person name="De Vos L."/>
            <person name="Chen L."/>
            <person name="Duong T.A."/>
            <person name="Gao Y."/>
            <person name="Hammerbacher A."/>
            <person name="Kikkert J.R."/>
            <person name="Li Y."/>
            <person name="Li H."/>
            <person name="Li K."/>
            <person name="Li Q."/>
            <person name="Liu X."/>
            <person name="Ma X."/>
            <person name="Naidoo K."/>
            <person name="Pethybridge S.J."/>
            <person name="Sun J."/>
            <person name="Steenkamp E.T."/>
            <person name="van der Nest M.A."/>
            <person name="van Wyk S."/>
            <person name="Wingfield M.J."/>
            <person name="Xiong C."/>
            <person name="Yue Q."/>
            <person name="Zhang X."/>
        </authorList>
    </citation>
    <scope>NUCLEOTIDE SEQUENCE [LARGE SCALE GENOMIC DNA]</scope>
    <source>
        <strain evidence="6 7">BP6252</strain>
    </source>
</reference>
<feature type="region of interest" description="Disordered" evidence="3">
    <location>
        <begin position="1"/>
        <end position="129"/>
    </location>
</feature>
<dbReference type="AlphaFoldDB" id="A0A3D8S7E2"/>
<feature type="domain" description="Bromo" evidence="4">
    <location>
        <begin position="306"/>
        <end position="371"/>
    </location>
</feature>
<dbReference type="InterPro" id="IPR027353">
    <property type="entry name" value="NET_dom"/>
</dbReference>
<feature type="compositionally biased region" description="Acidic residues" evidence="3">
    <location>
        <begin position="610"/>
        <end position="623"/>
    </location>
</feature>
<dbReference type="InterPro" id="IPR036427">
    <property type="entry name" value="Bromodomain-like_sf"/>
</dbReference>
<feature type="compositionally biased region" description="Basic and acidic residues" evidence="3">
    <location>
        <begin position="789"/>
        <end position="806"/>
    </location>
</feature>
<feature type="compositionally biased region" description="Basic and acidic residues" evidence="3">
    <location>
        <begin position="245"/>
        <end position="256"/>
    </location>
</feature>
<feature type="region of interest" description="Disordered" evidence="3">
    <location>
        <begin position="148"/>
        <end position="273"/>
    </location>
</feature>
<dbReference type="EMBL" id="PDLM01000003">
    <property type="protein sequence ID" value="RDW82212.1"/>
    <property type="molecule type" value="Genomic_DNA"/>
</dbReference>
<dbReference type="Gene3D" id="1.20.920.10">
    <property type="entry name" value="Bromodomain-like"/>
    <property type="match status" value="2"/>
</dbReference>
<feature type="compositionally biased region" description="Acidic residues" evidence="3">
    <location>
        <begin position="858"/>
        <end position="873"/>
    </location>
</feature>
<evidence type="ECO:0008006" key="8">
    <source>
        <dbReference type="Google" id="ProtNLM"/>
    </source>
</evidence>
<dbReference type="GO" id="GO:0006355">
    <property type="term" value="P:regulation of DNA-templated transcription"/>
    <property type="evidence" value="ECO:0007669"/>
    <property type="project" value="TreeGrafter"/>
</dbReference>
<dbReference type="Proteomes" id="UP000256645">
    <property type="component" value="Unassembled WGS sequence"/>
</dbReference>
<dbReference type="InterPro" id="IPR018359">
    <property type="entry name" value="Bromodomain_CS"/>
</dbReference>
<dbReference type="GO" id="GO:0005634">
    <property type="term" value="C:nucleus"/>
    <property type="evidence" value="ECO:0007669"/>
    <property type="project" value="TreeGrafter"/>
</dbReference>
<feature type="region of interest" description="Disordered" evidence="3">
    <location>
        <begin position="601"/>
        <end position="635"/>
    </location>
</feature>
<feature type="compositionally biased region" description="Basic and acidic residues" evidence="3">
    <location>
        <begin position="457"/>
        <end position="472"/>
    </location>
</feature>
<dbReference type="OrthoDB" id="784962at2759"/>
<dbReference type="Pfam" id="PF17035">
    <property type="entry name" value="BET"/>
    <property type="match status" value="1"/>
</dbReference>
<feature type="compositionally biased region" description="Polar residues" evidence="3">
    <location>
        <begin position="50"/>
        <end position="84"/>
    </location>
</feature>
<evidence type="ECO:0000313" key="6">
    <source>
        <dbReference type="EMBL" id="RDW82212.1"/>
    </source>
</evidence>